<evidence type="ECO:0000313" key="10">
    <source>
        <dbReference type="Proteomes" id="UP000038010"/>
    </source>
</evidence>
<keyword evidence="6 7" id="KW-0472">Membrane</keyword>
<dbReference type="GO" id="GO:0016020">
    <property type="term" value="C:membrane"/>
    <property type="evidence" value="ECO:0007669"/>
    <property type="project" value="UniProtKB-SubCell"/>
</dbReference>
<comment type="subcellular location">
    <subcellularLocation>
        <location evidence="1">Membrane</location>
        <topology evidence="1">Multi-pass membrane protein</topology>
    </subcellularLocation>
</comment>
<dbReference type="Pfam" id="PF00083">
    <property type="entry name" value="Sugar_tr"/>
    <property type="match status" value="1"/>
</dbReference>
<comment type="similarity">
    <text evidence="2">Belongs to the major facilitator superfamily. Sugar transporter (TC 2.A.1.1) family.</text>
</comment>
<keyword evidence="5 7" id="KW-1133">Transmembrane helix</keyword>
<dbReference type="InterPro" id="IPR036259">
    <property type="entry name" value="MFS_trans_sf"/>
</dbReference>
<dbReference type="SUPFAM" id="SSF103473">
    <property type="entry name" value="MFS general substrate transporter"/>
    <property type="match status" value="1"/>
</dbReference>
<dbReference type="Proteomes" id="UP000038010">
    <property type="component" value="Unassembled WGS sequence"/>
</dbReference>
<feature type="transmembrane region" description="Helical" evidence="7">
    <location>
        <begin position="293"/>
        <end position="316"/>
    </location>
</feature>
<dbReference type="PROSITE" id="PS00217">
    <property type="entry name" value="SUGAR_TRANSPORT_2"/>
    <property type="match status" value="1"/>
</dbReference>
<keyword evidence="9" id="KW-0762">Sugar transport</keyword>
<dbReference type="AlphaFoldDB" id="A0A0N1HII7"/>
<dbReference type="InterPro" id="IPR050360">
    <property type="entry name" value="MFS_Sugar_Transporters"/>
</dbReference>
<comment type="caution">
    <text evidence="9">The sequence shown here is derived from an EMBL/GenBank/DDBJ whole genome shotgun (WGS) entry which is preliminary data.</text>
</comment>
<keyword evidence="10" id="KW-1185">Reference proteome</keyword>
<dbReference type="GeneID" id="28731078"/>
<dbReference type="Gene3D" id="1.20.1250.20">
    <property type="entry name" value="MFS general substrate transporter like domains"/>
    <property type="match status" value="1"/>
</dbReference>
<dbReference type="VEuPathDB" id="FungiDB:AB675_10427"/>
<feature type="transmembrane region" description="Helical" evidence="7">
    <location>
        <begin position="127"/>
        <end position="149"/>
    </location>
</feature>
<dbReference type="PANTHER" id="PTHR48022">
    <property type="entry name" value="PLASTIDIC GLUCOSE TRANSPORTER 4"/>
    <property type="match status" value="1"/>
</dbReference>
<dbReference type="InterPro" id="IPR020846">
    <property type="entry name" value="MFS_dom"/>
</dbReference>
<dbReference type="RefSeq" id="XP_017995877.1">
    <property type="nucleotide sequence ID" value="XM_018139198.1"/>
</dbReference>
<evidence type="ECO:0000256" key="2">
    <source>
        <dbReference type="ARBA" id="ARBA00010992"/>
    </source>
</evidence>
<dbReference type="PRINTS" id="PR00171">
    <property type="entry name" value="SUGRTRNSPORT"/>
</dbReference>
<evidence type="ECO:0000256" key="7">
    <source>
        <dbReference type="SAM" id="Phobius"/>
    </source>
</evidence>
<dbReference type="PANTHER" id="PTHR48022:SF11">
    <property type="entry name" value="MONOSACCHARIDE TRANSPORTER (HXT8), PUTATIVE (AFU_ORTHOLOGUE AFUA_2G08120)-RELATED"/>
    <property type="match status" value="1"/>
</dbReference>
<evidence type="ECO:0000256" key="1">
    <source>
        <dbReference type="ARBA" id="ARBA00004141"/>
    </source>
</evidence>
<feature type="transmembrane region" description="Helical" evidence="7">
    <location>
        <begin position="459"/>
        <end position="479"/>
    </location>
</feature>
<feature type="transmembrane region" description="Helical" evidence="7">
    <location>
        <begin position="102"/>
        <end position="121"/>
    </location>
</feature>
<feature type="transmembrane region" description="Helical" evidence="7">
    <location>
        <begin position="328"/>
        <end position="349"/>
    </location>
</feature>
<evidence type="ECO:0000313" key="9">
    <source>
        <dbReference type="EMBL" id="KPI35914.1"/>
    </source>
</evidence>
<dbReference type="EMBL" id="LFJN01000035">
    <property type="protein sequence ID" value="KPI35914.1"/>
    <property type="molecule type" value="Genomic_DNA"/>
</dbReference>
<dbReference type="InterPro" id="IPR005829">
    <property type="entry name" value="Sugar_transporter_CS"/>
</dbReference>
<keyword evidence="3" id="KW-0813">Transport</keyword>
<gene>
    <name evidence="9" type="ORF">AB675_10427</name>
</gene>
<dbReference type="GO" id="GO:0005351">
    <property type="term" value="F:carbohydrate:proton symporter activity"/>
    <property type="evidence" value="ECO:0007669"/>
    <property type="project" value="TreeGrafter"/>
</dbReference>
<dbReference type="InterPro" id="IPR005828">
    <property type="entry name" value="MFS_sugar_transport-like"/>
</dbReference>
<accession>A0A0N1HII7</accession>
<keyword evidence="4 7" id="KW-0812">Transmembrane</keyword>
<evidence type="ECO:0000259" key="8">
    <source>
        <dbReference type="PROSITE" id="PS50850"/>
    </source>
</evidence>
<evidence type="ECO:0000256" key="3">
    <source>
        <dbReference type="ARBA" id="ARBA00022448"/>
    </source>
</evidence>
<feature type="transmembrane region" description="Helical" evidence="7">
    <location>
        <begin position="429"/>
        <end position="453"/>
    </location>
</feature>
<feature type="transmembrane region" description="Helical" evidence="7">
    <location>
        <begin position="399"/>
        <end position="417"/>
    </location>
</feature>
<name>A0A0N1HII7_9EURO</name>
<protein>
    <submittedName>
        <fullName evidence="9">High-affinity glucose transporter</fullName>
    </submittedName>
</protein>
<feature type="domain" description="Major facilitator superfamily (MFS) profile" evidence="8">
    <location>
        <begin position="35"/>
        <end position="483"/>
    </location>
</feature>
<dbReference type="PROSITE" id="PS50850">
    <property type="entry name" value="MFS"/>
    <property type="match status" value="1"/>
</dbReference>
<feature type="transmembrane region" description="Helical" evidence="7">
    <location>
        <begin position="31"/>
        <end position="48"/>
    </location>
</feature>
<dbReference type="FunFam" id="1.20.1250.20:FF:000134">
    <property type="entry name" value="MFS sugar transporter protein"/>
    <property type="match status" value="1"/>
</dbReference>
<feature type="transmembrane region" description="Helical" evidence="7">
    <location>
        <begin position="361"/>
        <end position="379"/>
    </location>
</feature>
<organism evidence="9 10">
    <name type="scientific">Cyphellophora attinorum</name>
    <dbReference type="NCBI Taxonomy" id="1664694"/>
    <lineage>
        <taxon>Eukaryota</taxon>
        <taxon>Fungi</taxon>
        <taxon>Dikarya</taxon>
        <taxon>Ascomycota</taxon>
        <taxon>Pezizomycotina</taxon>
        <taxon>Eurotiomycetes</taxon>
        <taxon>Chaetothyriomycetidae</taxon>
        <taxon>Chaetothyriales</taxon>
        <taxon>Cyphellophoraceae</taxon>
        <taxon>Cyphellophora</taxon>
    </lineage>
</organism>
<evidence type="ECO:0000256" key="4">
    <source>
        <dbReference type="ARBA" id="ARBA00022692"/>
    </source>
</evidence>
<reference evidence="9 10" key="1">
    <citation type="submission" date="2015-06" db="EMBL/GenBank/DDBJ databases">
        <title>Draft genome of the ant-associated black yeast Phialophora attae CBS 131958.</title>
        <authorList>
            <person name="Moreno L.F."/>
            <person name="Stielow B.J."/>
            <person name="de Hoog S."/>
            <person name="Vicente V.A."/>
            <person name="Weiss V.A."/>
            <person name="de Vries M."/>
            <person name="Cruz L.M."/>
            <person name="Souza E.M."/>
        </authorList>
    </citation>
    <scope>NUCLEOTIDE SEQUENCE [LARGE SCALE GENOMIC DNA]</scope>
    <source>
        <strain evidence="9 10">CBS 131958</strain>
    </source>
</reference>
<evidence type="ECO:0000256" key="5">
    <source>
        <dbReference type="ARBA" id="ARBA00022989"/>
    </source>
</evidence>
<feature type="transmembrane region" description="Helical" evidence="7">
    <location>
        <begin position="68"/>
        <end position="90"/>
    </location>
</feature>
<dbReference type="OrthoDB" id="6612291at2759"/>
<evidence type="ECO:0000256" key="6">
    <source>
        <dbReference type="ARBA" id="ARBA00023136"/>
    </source>
</evidence>
<dbReference type="InterPro" id="IPR003663">
    <property type="entry name" value="Sugar/inositol_transpt"/>
</dbReference>
<proteinExistence type="inferred from homology"/>
<sequence>MPANASACLPKDEADPFAMGVKTSVSFGNRFNIYSICILSFGAFFYGYDSGLTTSIIGYPQFIAYFNFNSNTLGALGSCYYAGSFFGSGMNFWLPDKYGRKLTIYIACAVALIGAVLQTAAQNIEMLFIGRVIGGIASGLVFGVCPMFMSEISPPEVRGRVGGLYNLNINLGYALTEWMGLGFSYISSDVAWRLFLGLQCLPPVLMAVTTPYLPESPRFLIMRGRYEEALDVIKRLHHVDKPHNSSDSSGNDEDEDDFYIREFNQIKAQHELEVTERVGLSTILRRPSYRKRMFIVVFQFAFAMFTGIIPLQNYQFILYTYLGVTQKLALVMVGVWGTLGTIFCIFGALSFDKLGRRKSLLGSLWVQFLASIAMVIFWARFQASNNTNLLLGRFTVGFMFVYLVGYAFIMNAFGYTYPSEIMPTPIRAAGNAVAFCTFNAITIMLVQVTPIAIEEIAWRYFLIFIICDAVFIVVVYLVYPETVGKTLEEIAALFGDEVAVGIQEARRVLGGVGEEKAAGSGQDRDKGVVEMADEKATHAHRE</sequence>